<dbReference type="InterPro" id="IPR013087">
    <property type="entry name" value="Znf_C2H2_type"/>
</dbReference>
<proteinExistence type="predicted"/>
<evidence type="ECO:0000256" key="2">
    <source>
        <dbReference type="ARBA" id="ARBA00022737"/>
    </source>
</evidence>
<dbReference type="Pfam" id="PF00096">
    <property type="entry name" value="zf-C2H2"/>
    <property type="match status" value="2"/>
</dbReference>
<feature type="domain" description="C2H2-type" evidence="7">
    <location>
        <begin position="69"/>
        <end position="98"/>
    </location>
</feature>
<dbReference type="GO" id="GO:0000785">
    <property type="term" value="C:chromatin"/>
    <property type="evidence" value="ECO:0007669"/>
    <property type="project" value="TreeGrafter"/>
</dbReference>
<dbReference type="GO" id="GO:0000978">
    <property type="term" value="F:RNA polymerase II cis-regulatory region sequence-specific DNA binding"/>
    <property type="evidence" value="ECO:0007669"/>
    <property type="project" value="TreeGrafter"/>
</dbReference>
<evidence type="ECO:0000256" key="5">
    <source>
        <dbReference type="PROSITE-ProRule" id="PRU00042"/>
    </source>
</evidence>
<dbReference type="GO" id="GO:0008270">
    <property type="term" value="F:zinc ion binding"/>
    <property type="evidence" value="ECO:0007669"/>
    <property type="project" value="UniProtKB-KW"/>
</dbReference>
<dbReference type="PANTHER" id="PTHR14003">
    <property type="entry name" value="TRANSCRIPTIONAL REPRESSOR PROTEIN YY"/>
    <property type="match status" value="1"/>
</dbReference>
<dbReference type="AlphaFoldDB" id="A0A163JZW2"/>
<dbReference type="Proteomes" id="UP000078561">
    <property type="component" value="Unassembled WGS sequence"/>
</dbReference>
<dbReference type="GO" id="GO:0031519">
    <property type="term" value="C:PcG protein complex"/>
    <property type="evidence" value="ECO:0007669"/>
    <property type="project" value="TreeGrafter"/>
</dbReference>
<evidence type="ECO:0000313" key="9">
    <source>
        <dbReference type="Proteomes" id="UP000078561"/>
    </source>
</evidence>
<keyword evidence="9" id="KW-1185">Reference proteome</keyword>
<dbReference type="GO" id="GO:0005667">
    <property type="term" value="C:transcription regulator complex"/>
    <property type="evidence" value="ECO:0007669"/>
    <property type="project" value="TreeGrafter"/>
</dbReference>
<evidence type="ECO:0000259" key="7">
    <source>
        <dbReference type="PROSITE" id="PS50157"/>
    </source>
</evidence>
<protein>
    <recommendedName>
        <fullName evidence="7">C2H2-type domain-containing protein</fullName>
    </recommendedName>
</protein>
<dbReference type="InterPro" id="IPR036236">
    <property type="entry name" value="Znf_C2H2_sf"/>
</dbReference>
<gene>
    <name evidence="8" type="primary">ABSGL_11541.1 scaffold 12295</name>
</gene>
<evidence type="ECO:0000256" key="3">
    <source>
        <dbReference type="ARBA" id="ARBA00022771"/>
    </source>
</evidence>
<evidence type="ECO:0000256" key="6">
    <source>
        <dbReference type="SAM" id="MobiDB-lite"/>
    </source>
</evidence>
<dbReference type="OrthoDB" id="6077919at2759"/>
<keyword evidence="4" id="KW-0862">Zinc</keyword>
<keyword evidence="2" id="KW-0677">Repeat</keyword>
<organism evidence="8">
    <name type="scientific">Absidia glauca</name>
    <name type="common">Pin mould</name>
    <dbReference type="NCBI Taxonomy" id="4829"/>
    <lineage>
        <taxon>Eukaryota</taxon>
        <taxon>Fungi</taxon>
        <taxon>Fungi incertae sedis</taxon>
        <taxon>Mucoromycota</taxon>
        <taxon>Mucoromycotina</taxon>
        <taxon>Mucoromycetes</taxon>
        <taxon>Mucorales</taxon>
        <taxon>Cunninghamellaceae</taxon>
        <taxon>Absidia</taxon>
    </lineage>
</organism>
<dbReference type="PANTHER" id="PTHR14003:SF19">
    <property type="entry name" value="YY2 TRANSCRIPTION FACTOR"/>
    <property type="match status" value="1"/>
</dbReference>
<keyword evidence="3 5" id="KW-0863">Zinc-finger</keyword>
<evidence type="ECO:0000256" key="1">
    <source>
        <dbReference type="ARBA" id="ARBA00022723"/>
    </source>
</evidence>
<feature type="region of interest" description="Disordered" evidence="6">
    <location>
        <begin position="92"/>
        <end position="139"/>
    </location>
</feature>
<dbReference type="STRING" id="4829.A0A163JZW2"/>
<dbReference type="Gene3D" id="3.30.160.60">
    <property type="entry name" value="Classic Zinc Finger"/>
    <property type="match status" value="2"/>
</dbReference>
<feature type="domain" description="C2H2-type" evidence="7">
    <location>
        <begin position="41"/>
        <end position="68"/>
    </location>
</feature>
<name>A0A163JZW2_ABSGL</name>
<sequence>MPTTSAELESKKKSAGKQVSELNGVSGQFTTITLSEKPRLKVCPDCGKTFTKPSGLKAHTYSHTGEKPFQCSFTECRRKFSLLSNLRRHNKTHFRADAKSRSSSTNKASSKIPPLLSAADSSQSGISYTDGSDDDRGRQIQWFSNQGPLFKHDTPYFLQASSSSSSSSSLPYTPMQNSTIDQNVGEPYGVFDSYSILPETCFLFDWLDPAPTILRPDNASHTCQTPLQFSTFSVPHSSDQPRLDWDQHASSHQQELDWNKHFDIQQTQQLYHLQRQERLQQDYQFISPHGFYLDHPPHPPSSILQ</sequence>
<accession>A0A163JZW2</accession>
<dbReference type="SUPFAM" id="SSF57667">
    <property type="entry name" value="beta-beta-alpha zinc fingers"/>
    <property type="match status" value="1"/>
</dbReference>
<dbReference type="PROSITE" id="PS00028">
    <property type="entry name" value="ZINC_FINGER_C2H2_1"/>
    <property type="match status" value="2"/>
</dbReference>
<evidence type="ECO:0000313" key="8">
    <source>
        <dbReference type="EMBL" id="SAM05666.1"/>
    </source>
</evidence>
<dbReference type="EMBL" id="LT554468">
    <property type="protein sequence ID" value="SAM05666.1"/>
    <property type="molecule type" value="Genomic_DNA"/>
</dbReference>
<dbReference type="SMART" id="SM00355">
    <property type="entry name" value="ZnF_C2H2"/>
    <property type="match status" value="2"/>
</dbReference>
<dbReference type="FunFam" id="3.30.160.60:FF:000446">
    <property type="entry name" value="Zinc finger protein"/>
    <property type="match status" value="1"/>
</dbReference>
<dbReference type="GO" id="GO:0000981">
    <property type="term" value="F:DNA-binding transcription factor activity, RNA polymerase II-specific"/>
    <property type="evidence" value="ECO:0007669"/>
    <property type="project" value="TreeGrafter"/>
</dbReference>
<feature type="region of interest" description="Disordered" evidence="6">
    <location>
        <begin position="1"/>
        <end position="20"/>
    </location>
</feature>
<keyword evidence="1" id="KW-0479">Metal-binding</keyword>
<dbReference type="InParanoid" id="A0A163JZW2"/>
<feature type="compositionally biased region" description="Low complexity" evidence="6">
    <location>
        <begin position="101"/>
        <end position="111"/>
    </location>
</feature>
<evidence type="ECO:0000256" key="4">
    <source>
        <dbReference type="ARBA" id="ARBA00022833"/>
    </source>
</evidence>
<reference evidence="8" key="1">
    <citation type="submission" date="2016-04" db="EMBL/GenBank/DDBJ databases">
        <authorList>
            <person name="Evans L.H."/>
            <person name="Alamgir A."/>
            <person name="Owens N."/>
            <person name="Weber N.D."/>
            <person name="Virtaneva K."/>
            <person name="Barbian K."/>
            <person name="Babar A."/>
            <person name="Rosenke K."/>
        </authorList>
    </citation>
    <scope>NUCLEOTIDE SEQUENCE [LARGE SCALE GENOMIC DNA]</scope>
    <source>
        <strain evidence="8">CBS 101.48</strain>
    </source>
</reference>
<dbReference type="PROSITE" id="PS50157">
    <property type="entry name" value="ZINC_FINGER_C2H2_2"/>
    <property type="match status" value="2"/>
</dbReference>
<feature type="compositionally biased region" description="Polar residues" evidence="6">
    <location>
        <begin position="119"/>
        <end position="130"/>
    </location>
</feature>